<keyword evidence="1" id="KW-0812">Transmembrane</keyword>
<feature type="transmembrane region" description="Helical" evidence="1">
    <location>
        <begin position="20"/>
        <end position="40"/>
    </location>
</feature>
<protein>
    <recommendedName>
        <fullName evidence="4">ABC-2 family transporter protein</fullName>
    </recommendedName>
</protein>
<dbReference type="EMBL" id="VNJJ01000004">
    <property type="protein sequence ID" value="TVY01268.1"/>
    <property type="molecule type" value="Genomic_DNA"/>
</dbReference>
<dbReference type="AlphaFoldDB" id="A0A559JN35"/>
<keyword evidence="3" id="KW-1185">Reference proteome</keyword>
<name>A0A559JN35_9BACL</name>
<sequence>MTERQAVKYIGAYLWRRERFAMLLTLLFACYLGTMSSFTVDSLLRGEEGVPRALYGVLDWMYLTMFPTFGLMMNKSAWGMWRDDTYSKRLALWRAMPIPVASIVKARLLQSFVGIPIIGTVFMLLQYSLAPFLRETVSPVQWAENGLVWICYSFAAVSFYVWAELGFSGKIYCLFYFGYIAVTAILSVVFTLNGIYLFQEVLGVIERGYGGALIAGMTLVAAIAIWVAHRTTVNRIRTRSLTF</sequence>
<dbReference type="RefSeq" id="WP_144700431.1">
    <property type="nucleotide sequence ID" value="NZ_VNJJ01000004.1"/>
</dbReference>
<reference evidence="2 3" key="1">
    <citation type="submission" date="2019-07" db="EMBL/GenBank/DDBJ databases">
        <authorList>
            <person name="Kim J."/>
        </authorList>
    </citation>
    <scope>NUCLEOTIDE SEQUENCE [LARGE SCALE GENOMIC DNA]</scope>
    <source>
        <strain evidence="2 3">G13</strain>
    </source>
</reference>
<keyword evidence="1" id="KW-1133">Transmembrane helix</keyword>
<organism evidence="2 3">
    <name type="scientific">Cohnella terricola</name>
    <dbReference type="NCBI Taxonomy" id="1289167"/>
    <lineage>
        <taxon>Bacteria</taxon>
        <taxon>Bacillati</taxon>
        <taxon>Bacillota</taxon>
        <taxon>Bacilli</taxon>
        <taxon>Bacillales</taxon>
        <taxon>Paenibacillaceae</taxon>
        <taxon>Cohnella</taxon>
    </lineage>
</organism>
<dbReference type="Proteomes" id="UP000316330">
    <property type="component" value="Unassembled WGS sequence"/>
</dbReference>
<feature type="transmembrane region" description="Helical" evidence="1">
    <location>
        <begin position="209"/>
        <end position="229"/>
    </location>
</feature>
<feature type="transmembrane region" description="Helical" evidence="1">
    <location>
        <begin position="147"/>
        <end position="167"/>
    </location>
</feature>
<evidence type="ECO:0008006" key="4">
    <source>
        <dbReference type="Google" id="ProtNLM"/>
    </source>
</evidence>
<dbReference type="OrthoDB" id="2678663at2"/>
<feature type="transmembrane region" description="Helical" evidence="1">
    <location>
        <begin position="174"/>
        <end position="197"/>
    </location>
</feature>
<comment type="caution">
    <text evidence="2">The sequence shown here is derived from an EMBL/GenBank/DDBJ whole genome shotgun (WGS) entry which is preliminary data.</text>
</comment>
<evidence type="ECO:0000256" key="1">
    <source>
        <dbReference type="SAM" id="Phobius"/>
    </source>
</evidence>
<proteinExistence type="predicted"/>
<evidence type="ECO:0000313" key="3">
    <source>
        <dbReference type="Proteomes" id="UP000316330"/>
    </source>
</evidence>
<feature type="transmembrane region" description="Helical" evidence="1">
    <location>
        <begin position="108"/>
        <end position="127"/>
    </location>
</feature>
<accession>A0A559JN35</accession>
<keyword evidence="1" id="KW-0472">Membrane</keyword>
<feature type="transmembrane region" description="Helical" evidence="1">
    <location>
        <begin position="60"/>
        <end position="81"/>
    </location>
</feature>
<dbReference type="PROSITE" id="PS51257">
    <property type="entry name" value="PROKAR_LIPOPROTEIN"/>
    <property type="match status" value="1"/>
</dbReference>
<gene>
    <name evidence="2" type="ORF">FPZ45_08965</name>
</gene>
<evidence type="ECO:0000313" key="2">
    <source>
        <dbReference type="EMBL" id="TVY01268.1"/>
    </source>
</evidence>